<keyword evidence="5" id="KW-1133">Transmembrane helix</keyword>
<proteinExistence type="predicted"/>
<feature type="transmembrane region" description="Helical" evidence="5">
    <location>
        <begin position="156"/>
        <end position="175"/>
    </location>
</feature>
<evidence type="ECO:0000259" key="6">
    <source>
        <dbReference type="Pfam" id="PF12766"/>
    </source>
</evidence>
<evidence type="ECO:0000313" key="7">
    <source>
        <dbReference type="EMBL" id="VVU95610.1"/>
    </source>
</evidence>
<accession>A0A5E8CMJ1</accession>
<feature type="domain" description="Pyridoxamine 5'-phosphate oxidase Alr4036 family FMN-binding" evidence="6">
    <location>
        <begin position="32"/>
        <end position="111"/>
    </location>
</feature>
<keyword evidence="3" id="KW-0288">FMN</keyword>
<dbReference type="InterPro" id="IPR024624">
    <property type="entry name" value="Pyridox_Oxase_Alr4036_FMN-bd"/>
</dbReference>
<dbReference type="GO" id="GO:0010181">
    <property type="term" value="F:FMN binding"/>
    <property type="evidence" value="ECO:0007669"/>
    <property type="project" value="InterPro"/>
</dbReference>
<dbReference type="InterPro" id="IPR000659">
    <property type="entry name" value="Pyridox_Oxase"/>
</dbReference>
<gene>
    <name evidence="7" type="ORF">CPAV1605_1362</name>
</gene>
<dbReference type="GO" id="GO:0008615">
    <property type="term" value="P:pyridoxine biosynthetic process"/>
    <property type="evidence" value="ECO:0007669"/>
    <property type="project" value="InterPro"/>
</dbReference>
<evidence type="ECO:0000256" key="5">
    <source>
        <dbReference type="SAM" id="Phobius"/>
    </source>
</evidence>
<dbReference type="GO" id="GO:0004733">
    <property type="term" value="F:pyridoxamine phosphate oxidase activity"/>
    <property type="evidence" value="ECO:0007669"/>
    <property type="project" value="InterPro"/>
</dbReference>
<evidence type="ECO:0000256" key="3">
    <source>
        <dbReference type="ARBA" id="ARBA00022643"/>
    </source>
</evidence>
<dbReference type="Gene3D" id="2.30.110.10">
    <property type="entry name" value="Electron Transport, Fmn-binding Protein, Chain A"/>
    <property type="match status" value="1"/>
</dbReference>
<dbReference type="SUPFAM" id="SSF50475">
    <property type="entry name" value="FMN-binding split barrel"/>
    <property type="match status" value="1"/>
</dbReference>
<organism evidence="7">
    <name type="scientific">seawater metagenome</name>
    <dbReference type="NCBI Taxonomy" id="1561972"/>
    <lineage>
        <taxon>unclassified sequences</taxon>
        <taxon>metagenomes</taxon>
        <taxon>ecological metagenomes</taxon>
    </lineage>
</organism>
<dbReference type="PANTHER" id="PTHR10851:SF3">
    <property type="entry name" value="PYRIDOXINE_PYRIDOXAMINE 5'-PHOSPHATE OXIDASE 2"/>
    <property type="match status" value="1"/>
</dbReference>
<name>A0A5E8CMJ1_9ZZZZ</name>
<sequence length="200" mass="23553">MKNFVDVDTVRVPDNRCKIEETLNLSNFVLNEANKNHKPFHTLVLSTTDGNYVNSRVMVMRQFNSDERTIYFHTDFRSPKIHDIEFNKNASVIGYCSDLKTQIKLHGTIEVNYDNEITKNAWDNMSEFSRKSYTNEGVPSDTINYLDKKHYRNDGYNNFAVMIFTYTSLEFLFFLKHSGHIRARHTWDSDNILKSSWLFP</sequence>
<dbReference type="InterPro" id="IPR012349">
    <property type="entry name" value="Split_barrel_FMN-bd"/>
</dbReference>
<keyword evidence="5" id="KW-0472">Membrane</keyword>
<dbReference type="EMBL" id="CABVLZ010000007">
    <property type="protein sequence ID" value="VVU95610.1"/>
    <property type="molecule type" value="Genomic_DNA"/>
</dbReference>
<evidence type="ECO:0000256" key="1">
    <source>
        <dbReference type="ARBA" id="ARBA00001917"/>
    </source>
</evidence>
<protein>
    <recommendedName>
        <fullName evidence="6">Pyridoxamine 5'-phosphate oxidase Alr4036 family FMN-binding domain-containing protein</fullName>
    </recommendedName>
</protein>
<dbReference type="Pfam" id="PF12766">
    <property type="entry name" value="Pyridox_oxase_2"/>
    <property type="match status" value="1"/>
</dbReference>
<comment type="cofactor">
    <cofactor evidence="1">
        <name>FMN</name>
        <dbReference type="ChEBI" id="CHEBI:58210"/>
    </cofactor>
</comment>
<dbReference type="PANTHER" id="PTHR10851">
    <property type="entry name" value="PYRIDOXINE-5-PHOSPHATE OXIDASE"/>
    <property type="match status" value="1"/>
</dbReference>
<evidence type="ECO:0000256" key="4">
    <source>
        <dbReference type="ARBA" id="ARBA00023002"/>
    </source>
</evidence>
<reference evidence="7" key="1">
    <citation type="submission" date="2019-09" db="EMBL/GenBank/DDBJ databases">
        <authorList>
            <person name="Needham M D."/>
        </authorList>
    </citation>
    <scope>NUCLEOTIDE SEQUENCE</scope>
</reference>
<keyword evidence="5" id="KW-0812">Transmembrane</keyword>
<dbReference type="AlphaFoldDB" id="A0A5E8CMJ1"/>
<keyword evidence="4" id="KW-0560">Oxidoreductase</keyword>
<evidence type="ECO:0000256" key="2">
    <source>
        <dbReference type="ARBA" id="ARBA00022630"/>
    </source>
</evidence>
<keyword evidence="2" id="KW-0285">Flavoprotein</keyword>